<name>A0A5B2TZJ5_9FLAO</name>
<accession>A0A5B2TZJ5</accession>
<dbReference type="SUPFAM" id="SSF56935">
    <property type="entry name" value="Porins"/>
    <property type="match status" value="1"/>
</dbReference>
<organism evidence="1 2">
    <name type="scientific">Maribacter flavus</name>
    <dbReference type="NCBI Taxonomy" id="1658664"/>
    <lineage>
        <taxon>Bacteria</taxon>
        <taxon>Pseudomonadati</taxon>
        <taxon>Bacteroidota</taxon>
        <taxon>Flavobacteriia</taxon>
        <taxon>Flavobacteriales</taxon>
        <taxon>Flavobacteriaceae</taxon>
        <taxon>Maribacter</taxon>
    </lineage>
</organism>
<protein>
    <recommendedName>
        <fullName evidence="3">Porin</fullName>
    </recommendedName>
</protein>
<evidence type="ECO:0008006" key="3">
    <source>
        <dbReference type="Google" id="ProtNLM"/>
    </source>
</evidence>
<gene>
    <name evidence="1" type="ORF">F0361_10325</name>
</gene>
<dbReference type="InterPro" id="IPR025631">
    <property type="entry name" value="Porin_10"/>
</dbReference>
<sequence length="668" mass="77460">MKYFLIVFFGCLTFSLRAQQEDSTVKVKDSISQTDSLSVKKKEKPLPKEKPNRDSINEITIKNYKIISFARDTTFLDTTLTIQKEYKYNYLRRDDFELMSFSNIGQTYNSLGLDFDRATMYPNLGAKAKHFNYWEVEDIHYYNVATPMTDILFKTTLEQGQLLDAMLTFNTSRRLNFSIGYKGHRSLGKYNSNQIRSGNFTTTTNYQSRNGRYTLRAHIAAQDIKSQENGGLLEKELQFEAGDPEFRDRPKVDVRFDDADNVVLGKRYYLEHAYKLIRRIRDSSYVEKTSLSLGHTFGYETKYYQFLHTSGDAYFGDLILTPVNDKANLKTAYNQLSLEFYNRTLGRLQGNVNIFHYNYFFNSVFFTESGQEIGSRLNGTELALGADYEKTIGGFELEGAFRYNLSGELSGNILDASAGYRLNDKNRFKVHLHSSSRMPDFNFLLYQSEYLNYNWQNTASFKKERVNSLEASFDSELIGSLSAKYTNLDNYAYFAADPLLEMMEGAEQATIRPFQEDTGISYIKLKYTKEFRLGKFALNNTVMYQTVSQESNVLNLPQLVTRNSLYFSSDVFKKAMYLQTGITLKYFSKYTMNGYNPVLGEFFVQDTEELGGFPLLDFFINARIQQTRIFLKAEHFNSSFSGYNFYAAPNYPYRDFVIRFGLVWNFFS</sequence>
<dbReference type="Pfam" id="PF14121">
    <property type="entry name" value="Porin_10"/>
    <property type="match status" value="1"/>
</dbReference>
<dbReference type="Proteomes" id="UP000323188">
    <property type="component" value="Unassembled WGS sequence"/>
</dbReference>
<dbReference type="AlphaFoldDB" id="A0A5B2TZJ5"/>
<dbReference type="RefSeq" id="WP_154918452.1">
    <property type="nucleotide sequence ID" value="NZ_VUOE01000001.1"/>
</dbReference>
<reference evidence="1 2" key="1">
    <citation type="submission" date="2019-09" db="EMBL/GenBank/DDBJ databases">
        <authorList>
            <person name="Khan S.A."/>
            <person name="Jeon C.O."/>
            <person name="Chun B.H."/>
            <person name="Jeong S.E."/>
        </authorList>
    </citation>
    <scope>NUCLEOTIDE SEQUENCE [LARGE SCALE GENOMIC DNA]</scope>
    <source>
        <strain evidence="1 2">KCTC 42508</strain>
    </source>
</reference>
<dbReference type="EMBL" id="VUOE01000001">
    <property type="protein sequence ID" value="KAA2219956.1"/>
    <property type="molecule type" value="Genomic_DNA"/>
</dbReference>
<evidence type="ECO:0000313" key="2">
    <source>
        <dbReference type="Proteomes" id="UP000323188"/>
    </source>
</evidence>
<proteinExistence type="predicted"/>
<evidence type="ECO:0000313" key="1">
    <source>
        <dbReference type="EMBL" id="KAA2219956.1"/>
    </source>
</evidence>
<comment type="caution">
    <text evidence="1">The sequence shown here is derived from an EMBL/GenBank/DDBJ whole genome shotgun (WGS) entry which is preliminary data.</text>
</comment>